<evidence type="ECO:0000256" key="4">
    <source>
        <dbReference type="ARBA" id="ARBA00012142"/>
    </source>
</evidence>
<evidence type="ECO:0000256" key="7">
    <source>
        <dbReference type="ARBA" id="ARBA00022741"/>
    </source>
</evidence>
<keyword evidence="6" id="KW-0479">Metal-binding</keyword>
<keyword evidence="11 13" id="KW-0324">Glycolysis</keyword>
<comment type="catalytic activity">
    <reaction evidence="13">
        <text>pyruvate + ATP = phosphoenolpyruvate + ADP + H(+)</text>
        <dbReference type="Rhea" id="RHEA:18157"/>
        <dbReference type="ChEBI" id="CHEBI:15361"/>
        <dbReference type="ChEBI" id="CHEBI:15378"/>
        <dbReference type="ChEBI" id="CHEBI:30616"/>
        <dbReference type="ChEBI" id="CHEBI:58702"/>
        <dbReference type="ChEBI" id="CHEBI:456216"/>
        <dbReference type="EC" id="2.7.1.40"/>
    </reaction>
</comment>
<keyword evidence="12" id="KW-0670">Pyruvate</keyword>
<dbReference type="Pfam" id="PF00224">
    <property type="entry name" value="PK"/>
    <property type="match status" value="1"/>
</dbReference>
<evidence type="ECO:0000259" key="14">
    <source>
        <dbReference type="Pfam" id="PF00224"/>
    </source>
</evidence>
<keyword evidence="7" id="KW-0547">Nucleotide-binding</keyword>
<dbReference type="EMBL" id="PNBA02000020">
    <property type="protein sequence ID" value="KAG6389838.1"/>
    <property type="molecule type" value="Genomic_DNA"/>
</dbReference>
<dbReference type="GO" id="GO:0030955">
    <property type="term" value="F:potassium ion binding"/>
    <property type="evidence" value="ECO:0007669"/>
    <property type="project" value="InterPro"/>
</dbReference>
<comment type="pathway">
    <text evidence="2 13">Carbohydrate degradation; glycolysis; pyruvate from D-glyceraldehyde 3-phosphate: step 5/5.</text>
</comment>
<evidence type="ECO:0000256" key="11">
    <source>
        <dbReference type="ARBA" id="ARBA00023152"/>
    </source>
</evidence>
<name>A0A8X8W8F7_SALSN</name>
<evidence type="ECO:0000256" key="2">
    <source>
        <dbReference type="ARBA" id="ARBA00004997"/>
    </source>
</evidence>
<keyword evidence="8 13" id="KW-0418">Kinase</keyword>
<dbReference type="SUPFAM" id="SSF50800">
    <property type="entry name" value="PK beta-barrel domain-like"/>
    <property type="match status" value="1"/>
</dbReference>
<evidence type="ECO:0000313" key="15">
    <source>
        <dbReference type="EMBL" id="KAG6389838.1"/>
    </source>
</evidence>
<dbReference type="EC" id="2.7.1.40" evidence="4 13"/>
<evidence type="ECO:0000256" key="13">
    <source>
        <dbReference type="RuleBase" id="RU000504"/>
    </source>
</evidence>
<dbReference type="PRINTS" id="PR01050">
    <property type="entry name" value="PYRUVTKNASE"/>
</dbReference>
<evidence type="ECO:0000256" key="3">
    <source>
        <dbReference type="ARBA" id="ARBA00008663"/>
    </source>
</evidence>
<evidence type="ECO:0000256" key="6">
    <source>
        <dbReference type="ARBA" id="ARBA00022723"/>
    </source>
</evidence>
<dbReference type="InterPro" id="IPR040442">
    <property type="entry name" value="Pyrv_kinase-like_dom_sf"/>
</dbReference>
<evidence type="ECO:0000256" key="9">
    <source>
        <dbReference type="ARBA" id="ARBA00022840"/>
    </source>
</evidence>
<dbReference type="InterPro" id="IPR015813">
    <property type="entry name" value="Pyrv/PenolPyrv_kinase-like_dom"/>
</dbReference>
<comment type="similarity">
    <text evidence="3 13">Belongs to the pyruvate kinase family.</text>
</comment>
<evidence type="ECO:0000256" key="8">
    <source>
        <dbReference type="ARBA" id="ARBA00022777"/>
    </source>
</evidence>
<dbReference type="GO" id="GO:0000287">
    <property type="term" value="F:magnesium ion binding"/>
    <property type="evidence" value="ECO:0007669"/>
    <property type="project" value="InterPro"/>
</dbReference>
<reference evidence="15" key="1">
    <citation type="submission" date="2018-01" db="EMBL/GenBank/DDBJ databases">
        <authorList>
            <person name="Mao J.F."/>
        </authorList>
    </citation>
    <scope>NUCLEOTIDE SEQUENCE</scope>
    <source>
        <strain evidence="15">Huo1</strain>
        <tissue evidence="15">Leaf</tissue>
    </source>
</reference>
<dbReference type="Gene3D" id="2.40.33.10">
    <property type="entry name" value="PK beta-barrel domain-like"/>
    <property type="match status" value="1"/>
</dbReference>
<comment type="cofactor">
    <cofactor evidence="1">
        <name>K(+)</name>
        <dbReference type="ChEBI" id="CHEBI:29103"/>
    </cofactor>
</comment>
<sequence>MLINSRPESLLGLQVSSEGFPVHQSLVDKNVDLGMTAMVKKASSNRDILLGKLPNQKMAHVMVTVGQEAAENDTDITDLVNSGATIFRINCAHGNPERLKAGPCVVKISPKRNALGSVIRGAQVWLSPQGAGPPPSHLSPDVILQVDGEEFLSKQEVDDSVRFTDARGKHRSLQILIKYPVFSGAGVMAECSKPAYLESGTALYIKEKGKKSSGGFLVDVPPAEQFVRLRVGDLLVLSRDSSDEQDTSLCSAVGTHKMTCPCGYLFDSVKPGDPIAFDDGKIWGVIKGNIISEVVVTITHADPKGTKLGSEKSINIPQSDIPFEGLTSKDLMDLYFVAAHADMVGISFIRDVHDIVVLRQELSKRKFSKLGIVLKIETQGGFEKLPLLILEAMKSGNPLGVMIARGDLAVECGWEKLADIQEEIMSICSAAHLPVVLATQVLESLVKTGVPTRAEITDAANGRSCVMLKKGKHIAEAVSTLDTILNSQCTNAKAELKPLMLANRVD</sequence>
<keyword evidence="9" id="KW-0067">ATP-binding</keyword>
<dbReference type="SUPFAM" id="SSF51621">
    <property type="entry name" value="Phosphoenolpyruvate/pyruvate domain"/>
    <property type="match status" value="1"/>
</dbReference>
<dbReference type="Gene3D" id="3.20.20.60">
    <property type="entry name" value="Phosphoenolpyruvate-binding domains"/>
    <property type="match status" value="1"/>
</dbReference>
<dbReference type="PANTHER" id="PTHR11817">
    <property type="entry name" value="PYRUVATE KINASE"/>
    <property type="match status" value="1"/>
</dbReference>
<keyword evidence="16" id="KW-1185">Reference proteome</keyword>
<organism evidence="15">
    <name type="scientific">Salvia splendens</name>
    <name type="common">Scarlet sage</name>
    <dbReference type="NCBI Taxonomy" id="180675"/>
    <lineage>
        <taxon>Eukaryota</taxon>
        <taxon>Viridiplantae</taxon>
        <taxon>Streptophyta</taxon>
        <taxon>Embryophyta</taxon>
        <taxon>Tracheophyta</taxon>
        <taxon>Spermatophyta</taxon>
        <taxon>Magnoliopsida</taxon>
        <taxon>eudicotyledons</taxon>
        <taxon>Gunneridae</taxon>
        <taxon>Pentapetalae</taxon>
        <taxon>asterids</taxon>
        <taxon>lamiids</taxon>
        <taxon>Lamiales</taxon>
        <taxon>Lamiaceae</taxon>
        <taxon>Nepetoideae</taxon>
        <taxon>Mentheae</taxon>
        <taxon>Salviinae</taxon>
        <taxon>Salvia</taxon>
        <taxon>Salvia subgen. Calosphace</taxon>
        <taxon>core Calosphace</taxon>
    </lineage>
</organism>
<evidence type="ECO:0000256" key="5">
    <source>
        <dbReference type="ARBA" id="ARBA00022679"/>
    </source>
</evidence>
<feature type="domain" description="Pyruvate kinase barrel" evidence="14">
    <location>
        <begin position="251"/>
        <end position="469"/>
    </location>
</feature>
<keyword evidence="10 13" id="KW-0460">Magnesium</keyword>
<dbReference type="InterPro" id="IPR011037">
    <property type="entry name" value="Pyrv_Knase-like_insert_dom_sf"/>
</dbReference>
<comment type="caution">
    <text evidence="15">The sequence shown here is derived from an EMBL/GenBank/DDBJ whole genome shotgun (WGS) entry which is preliminary data.</text>
</comment>
<evidence type="ECO:0000256" key="1">
    <source>
        <dbReference type="ARBA" id="ARBA00001958"/>
    </source>
</evidence>
<dbReference type="GO" id="GO:0016301">
    <property type="term" value="F:kinase activity"/>
    <property type="evidence" value="ECO:0007669"/>
    <property type="project" value="UniProtKB-KW"/>
</dbReference>
<dbReference type="GO" id="GO:0004743">
    <property type="term" value="F:pyruvate kinase activity"/>
    <property type="evidence" value="ECO:0007669"/>
    <property type="project" value="UniProtKB-EC"/>
</dbReference>
<gene>
    <name evidence="15" type="ORF">SASPL_151312</name>
</gene>
<evidence type="ECO:0000256" key="10">
    <source>
        <dbReference type="ARBA" id="ARBA00022842"/>
    </source>
</evidence>
<accession>A0A8X8W8F7</accession>
<reference evidence="15" key="2">
    <citation type="submission" date="2020-08" db="EMBL/GenBank/DDBJ databases">
        <title>Plant Genome Project.</title>
        <authorList>
            <person name="Zhang R.-G."/>
        </authorList>
    </citation>
    <scope>NUCLEOTIDE SEQUENCE</scope>
    <source>
        <strain evidence="15">Huo1</strain>
        <tissue evidence="15">Leaf</tissue>
    </source>
</reference>
<dbReference type="InterPro" id="IPR001697">
    <property type="entry name" value="Pyr_Knase"/>
</dbReference>
<dbReference type="InterPro" id="IPR015806">
    <property type="entry name" value="Pyrv_Knase_insert_dom_sf"/>
</dbReference>
<proteinExistence type="inferred from homology"/>
<evidence type="ECO:0000256" key="12">
    <source>
        <dbReference type="ARBA" id="ARBA00023317"/>
    </source>
</evidence>
<dbReference type="FunFam" id="3.20.20.60:FF:000051">
    <property type="entry name" value="Pyruvate kinase family protein"/>
    <property type="match status" value="1"/>
</dbReference>
<protein>
    <recommendedName>
        <fullName evidence="4 13">Pyruvate kinase</fullName>
        <ecNumber evidence="4 13">2.7.1.40</ecNumber>
    </recommendedName>
</protein>
<evidence type="ECO:0000313" key="16">
    <source>
        <dbReference type="Proteomes" id="UP000298416"/>
    </source>
</evidence>
<dbReference type="InterPro" id="IPR015793">
    <property type="entry name" value="Pyrv_Knase_brl"/>
</dbReference>
<dbReference type="GO" id="GO:0005524">
    <property type="term" value="F:ATP binding"/>
    <property type="evidence" value="ECO:0007669"/>
    <property type="project" value="UniProtKB-KW"/>
</dbReference>
<keyword evidence="5 13" id="KW-0808">Transferase</keyword>
<dbReference type="Proteomes" id="UP000298416">
    <property type="component" value="Unassembled WGS sequence"/>
</dbReference>
<dbReference type="AlphaFoldDB" id="A0A8X8W8F7"/>